<protein>
    <recommendedName>
        <fullName evidence="1">AB hydrolase-1 domain-containing protein</fullName>
    </recommendedName>
</protein>
<dbReference type="InterPro" id="IPR029058">
    <property type="entry name" value="AB_hydrolase_fold"/>
</dbReference>
<comment type="caution">
    <text evidence="2">The sequence shown here is derived from an EMBL/GenBank/DDBJ whole genome shotgun (WGS) entry which is preliminary data.</text>
</comment>
<proteinExistence type="predicted"/>
<gene>
    <name evidence="2" type="ORF">QCA50_000731</name>
</gene>
<dbReference type="Gene3D" id="3.40.50.1820">
    <property type="entry name" value="alpha/beta hydrolase"/>
    <property type="match status" value="1"/>
</dbReference>
<dbReference type="PANTHER" id="PTHR43194">
    <property type="entry name" value="HYDROLASE ALPHA/BETA FOLD FAMILY"/>
    <property type="match status" value="1"/>
</dbReference>
<dbReference type="PRINTS" id="PR00412">
    <property type="entry name" value="EPOXHYDRLASE"/>
</dbReference>
<keyword evidence="3" id="KW-1185">Reference proteome</keyword>
<dbReference type="InterPro" id="IPR050228">
    <property type="entry name" value="Carboxylesterase_BioH"/>
</dbReference>
<evidence type="ECO:0000313" key="3">
    <source>
        <dbReference type="Proteomes" id="UP001385951"/>
    </source>
</evidence>
<sequence length="408" mass="45480">MVIHPSLSTLSKDSRSWQIYPEDFFQGGAYTTLPYGRVRYWLLGPEDGKRIVLIHGLSVPAIIWKEIAPELAARGFRVLLYDLYGRGYSDAPQATYDTSLYVTQLALLMQYVGWDKANIVGVSMGGGIAASFADQFPHLVGDRLALLASAGIVEPTDMSRTSKFLSSPIMQVVTSSYPFRLYLRHLANNSSPIDDPISELVRIQSAHLPGYNPAIASSIRDGPIRNLAPTFASVGRKTRKRGGKVLLIWGTKDSVVPYRYAARVQALIPQAELITIEGGKHDITLSHPEEVVDYLHDFLVSWLDIVLGPHHYMHLSRALSFSCTTYATTDVPLPTLHSSRMVILLLWTRSGSTLIITIQPSRSLIPPTFITLRIHGFYYYHSPSSISFNCCHILHFSCIVVYCRLISL</sequence>
<dbReference type="SUPFAM" id="SSF53474">
    <property type="entry name" value="alpha/beta-Hydrolases"/>
    <property type="match status" value="1"/>
</dbReference>
<dbReference type="InterPro" id="IPR000639">
    <property type="entry name" value="Epox_hydrolase-like"/>
</dbReference>
<dbReference type="Pfam" id="PF00561">
    <property type="entry name" value="Abhydrolase_1"/>
    <property type="match status" value="1"/>
</dbReference>
<dbReference type="EMBL" id="JASBNA010000001">
    <property type="protein sequence ID" value="KAK7696088.1"/>
    <property type="molecule type" value="Genomic_DNA"/>
</dbReference>
<evidence type="ECO:0000313" key="2">
    <source>
        <dbReference type="EMBL" id="KAK7696088.1"/>
    </source>
</evidence>
<accession>A0AAW0GR66</accession>
<dbReference type="InterPro" id="IPR000073">
    <property type="entry name" value="AB_hydrolase_1"/>
</dbReference>
<organism evidence="2 3">
    <name type="scientific">Cerrena zonata</name>
    <dbReference type="NCBI Taxonomy" id="2478898"/>
    <lineage>
        <taxon>Eukaryota</taxon>
        <taxon>Fungi</taxon>
        <taxon>Dikarya</taxon>
        <taxon>Basidiomycota</taxon>
        <taxon>Agaricomycotina</taxon>
        <taxon>Agaricomycetes</taxon>
        <taxon>Polyporales</taxon>
        <taxon>Cerrenaceae</taxon>
        <taxon>Cerrena</taxon>
    </lineage>
</organism>
<dbReference type="PANTHER" id="PTHR43194:SF2">
    <property type="entry name" value="PEROXISOMAL MEMBRANE PROTEIN LPX1"/>
    <property type="match status" value="1"/>
</dbReference>
<reference evidence="2 3" key="1">
    <citation type="submission" date="2022-09" db="EMBL/GenBank/DDBJ databases">
        <authorList>
            <person name="Palmer J.M."/>
        </authorList>
    </citation>
    <scope>NUCLEOTIDE SEQUENCE [LARGE SCALE GENOMIC DNA]</scope>
    <source>
        <strain evidence="2 3">DSM 7382</strain>
    </source>
</reference>
<dbReference type="GO" id="GO:0003824">
    <property type="term" value="F:catalytic activity"/>
    <property type="evidence" value="ECO:0007669"/>
    <property type="project" value="InterPro"/>
</dbReference>
<feature type="domain" description="AB hydrolase-1" evidence="1">
    <location>
        <begin position="50"/>
        <end position="288"/>
    </location>
</feature>
<evidence type="ECO:0000259" key="1">
    <source>
        <dbReference type="Pfam" id="PF00561"/>
    </source>
</evidence>
<dbReference type="AlphaFoldDB" id="A0AAW0GR66"/>
<name>A0AAW0GR66_9APHY</name>
<dbReference type="Proteomes" id="UP001385951">
    <property type="component" value="Unassembled WGS sequence"/>
</dbReference>
<dbReference type="PRINTS" id="PR00111">
    <property type="entry name" value="ABHYDROLASE"/>
</dbReference>